<dbReference type="SUPFAM" id="SSF56112">
    <property type="entry name" value="Protein kinase-like (PK-like)"/>
    <property type="match status" value="1"/>
</dbReference>
<evidence type="ECO:0000259" key="3">
    <source>
        <dbReference type="PROSITE" id="PS50011"/>
    </source>
</evidence>
<dbReference type="AlphaFoldDB" id="A0A6A6LTA1"/>
<keyword evidence="2" id="KW-0812">Transmembrane</keyword>
<proteinExistence type="predicted"/>
<evidence type="ECO:0000313" key="4">
    <source>
        <dbReference type="EMBL" id="KAF2303705.1"/>
    </source>
</evidence>
<keyword evidence="2" id="KW-1133">Transmembrane helix</keyword>
<keyword evidence="1" id="KW-0067">ATP-binding</keyword>
<dbReference type="InterPro" id="IPR000719">
    <property type="entry name" value="Prot_kinase_dom"/>
</dbReference>
<keyword evidence="5" id="KW-1185">Reference proteome</keyword>
<dbReference type="InterPro" id="IPR011009">
    <property type="entry name" value="Kinase-like_dom_sf"/>
</dbReference>
<dbReference type="Pfam" id="PF00069">
    <property type="entry name" value="Pkinase"/>
    <property type="match status" value="1"/>
</dbReference>
<dbReference type="Gene3D" id="1.10.510.10">
    <property type="entry name" value="Transferase(Phosphotransferase) domain 1"/>
    <property type="match status" value="1"/>
</dbReference>
<feature type="domain" description="Protein kinase" evidence="3">
    <location>
        <begin position="24"/>
        <end position="275"/>
    </location>
</feature>
<dbReference type="PROSITE" id="PS00107">
    <property type="entry name" value="PROTEIN_KINASE_ATP"/>
    <property type="match status" value="1"/>
</dbReference>
<dbReference type="InterPro" id="IPR017441">
    <property type="entry name" value="Protein_kinase_ATP_BS"/>
</dbReference>
<evidence type="ECO:0000256" key="1">
    <source>
        <dbReference type="PROSITE-ProRule" id="PRU10141"/>
    </source>
</evidence>
<dbReference type="EMBL" id="JAAGAX010000009">
    <property type="protein sequence ID" value="KAF2303705.1"/>
    <property type="molecule type" value="Genomic_DNA"/>
</dbReference>
<comment type="caution">
    <text evidence="4">The sequence shown here is derived from an EMBL/GenBank/DDBJ whole genome shotgun (WGS) entry which is preliminary data.</text>
</comment>
<reference evidence="4 5" key="1">
    <citation type="journal article" date="2020" name="Mol. Plant">
        <title>The Chromosome-Based Rubber Tree Genome Provides New Insights into Spurge Genome Evolution and Rubber Biosynthesis.</title>
        <authorList>
            <person name="Liu J."/>
            <person name="Shi C."/>
            <person name="Shi C.C."/>
            <person name="Li W."/>
            <person name="Zhang Q.J."/>
            <person name="Zhang Y."/>
            <person name="Li K."/>
            <person name="Lu H.F."/>
            <person name="Shi C."/>
            <person name="Zhu S.T."/>
            <person name="Xiao Z.Y."/>
            <person name="Nan H."/>
            <person name="Yue Y."/>
            <person name="Zhu X.G."/>
            <person name="Wu Y."/>
            <person name="Hong X.N."/>
            <person name="Fan G.Y."/>
            <person name="Tong Y."/>
            <person name="Zhang D."/>
            <person name="Mao C.L."/>
            <person name="Liu Y.L."/>
            <person name="Hao S.J."/>
            <person name="Liu W.Q."/>
            <person name="Lv M.Q."/>
            <person name="Zhang H.B."/>
            <person name="Liu Y."/>
            <person name="Hu-Tang G.R."/>
            <person name="Wang J.P."/>
            <person name="Wang J.H."/>
            <person name="Sun Y.H."/>
            <person name="Ni S.B."/>
            <person name="Chen W.B."/>
            <person name="Zhang X.C."/>
            <person name="Jiao Y.N."/>
            <person name="Eichler E.E."/>
            <person name="Li G.H."/>
            <person name="Liu X."/>
            <person name="Gao L.Z."/>
        </authorList>
    </citation>
    <scope>NUCLEOTIDE SEQUENCE [LARGE SCALE GENOMIC DNA]</scope>
    <source>
        <strain evidence="5">cv. GT1</strain>
        <tissue evidence="4">Leaf</tissue>
    </source>
</reference>
<gene>
    <name evidence="4" type="ORF">GH714_021367</name>
</gene>
<dbReference type="GO" id="GO:0005524">
    <property type="term" value="F:ATP binding"/>
    <property type="evidence" value="ECO:0007669"/>
    <property type="project" value="UniProtKB-UniRule"/>
</dbReference>
<dbReference type="GO" id="GO:0007165">
    <property type="term" value="P:signal transduction"/>
    <property type="evidence" value="ECO:0007669"/>
    <property type="project" value="TreeGrafter"/>
</dbReference>
<accession>A0A6A6LTA1</accession>
<keyword evidence="1" id="KW-0547">Nucleotide-binding</keyword>
<dbReference type="GO" id="GO:0004672">
    <property type="term" value="F:protein kinase activity"/>
    <property type="evidence" value="ECO:0007669"/>
    <property type="project" value="InterPro"/>
</dbReference>
<dbReference type="PANTHER" id="PTHR48011:SF6">
    <property type="entry name" value="PROTEIN KINASE DOMAIN-CONTAINING PROTEIN"/>
    <property type="match status" value="1"/>
</dbReference>
<organism evidence="4 5">
    <name type="scientific">Hevea brasiliensis</name>
    <name type="common">Para rubber tree</name>
    <name type="synonym">Siphonia brasiliensis</name>
    <dbReference type="NCBI Taxonomy" id="3981"/>
    <lineage>
        <taxon>Eukaryota</taxon>
        <taxon>Viridiplantae</taxon>
        <taxon>Streptophyta</taxon>
        <taxon>Embryophyta</taxon>
        <taxon>Tracheophyta</taxon>
        <taxon>Spermatophyta</taxon>
        <taxon>Magnoliopsida</taxon>
        <taxon>eudicotyledons</taxon>
        <taxon>Gunneridae</taxon>
        <taxon>Pentapetalae</taxon>
        <taxon>rosids</taxon>
        <taxon>fabids</taxon>
        <taxon>Malpighiales</taxon>
        <taxon>Euphorbiaceae</taxon>
        <taxon>Crotonoideae</taxon>
        <taxon>Micrandreae</taxon>
        <taxon>Hevea</taxon>
    </lineage>
</organism>
<feature type="binding site" evidence="1">
    <location>
        <position position="53"/>
    </location>
    <ligand>
        <name>ATP</name>
        <dbReference type="ChEBI" id="CHEBI:30616"/>
    </ligand>
</feature>
<evidence type="ECO:0000256" key="2">
    <source>
        <dbReference type="SAM" id="Phobius"/>
    </source>
</evidence>
<name>A0A6A6LTA1_HEVBR</name>
<dbReference type="InterPro" id="IPR052751">
    <property type="entry name" value="Plant_MAPKKK"/>
</dbReference>
<dbReference type="Gene3D" id="3.30.200.20">
    <property type="entry name" value="Phosphorylase Kinase, domain 1"/>
    <property type="match status" value="1"/>
</dbReference>
<evidence type="ECO:0000313" key="5">
    <source>
        <dbReference type="Proteomes" id="UP000467840"/>
    </source>
</evidence>
<feature type="transmembrane region" description="Helical" evidence="2">
    <location>
        <begin position="91"/>
        <end position="111"/>
    </location>
</feature>
<keyword evidence="2" id="KW-0472">Membrane</keyword>
<sequence>MYIFMPANTIITELKLSRPFKMDWTRGRTIGRGSTSTVSIAALDQSGQAFAVKSAELSQSEFLQREQRILSALSCPQIIAYKGFDITKKMVSSYTIFSWNTHLVVLLWMQFASMEAGSMSPSSDHILDKFFWAFTTFILMGYYIVILSVTILVTSDGAKIADLGCAKQVDEVVATKTPIAGTPVYMAPEVVRGEHQGPADVWALGCTVVEMATGRAPWTNISDPISALYQIGFSGDVPEIPGFMSKQAKDFLSKCLKRDPTERWSTSELLEHDFITEEPSSVLKDTDVDTPTSVLEKGLWDSRKI</sequence>
<dbReference type="PROSITE" id="PS50011">
    <property type="entry name" value="PROTEIN_KINASE_DOM"/>
    <property type="match status" value="1"/>
</dbReference>
<dbReference type="Proteomes" id="UP000467840">
    <property type="component" value="Chromosome 16"/>
</dbReference>
<feature type="transmembrane region" description="Helical" evidence="2">
    <location>
        <begin position="131"/>
        <end position="153"/>
    </location>
</feature>
<protein>
    <recommendedName>
        <fullName evidence="3">Protein kinase domain-containing protein</fullName>
    </recommendedName>
</protein>
<dbReference type="PANTHER" id="PTHR48011">
    <property type="entry name" value="CCR4-NOT TRANSCRIPTIONAL COMPLEX SUBUNIT CAF120-RELATED"/>
    <property type="match status" value="1"/>
</dbReference>